<dbReference type="GO" id="GO:0090313">
    <property type="term" value="P:regulation of protein targeting to membrane"/>
    <property type="evidence" value="ECO:0007669"/>
    <property type="project" value="TreeGrafter"/>
</dbReference>
<proteinExistence type="predicted"/>
<dbReference type="KEGG" id="rml:FF011L_43920"/>
<dbReference type="OrthoDB" id="223541at2"/>
<dbReference type="InterPro" id="IPR052894">
    <property type="entry name" value="AsmA-related"/>
</dbReference>
<dbReference type="PANTHER" id="PTHR30441:SF4">
    <property type="entry name" value="PROTEIN ASMA"/>
    <property type="match status" value="1"/>
</dbReference>
<keyword evidence="1" id="KW-0812">Transmembrane</keyword>
<name>A0A517ML40_9BACT</name>
<feature type="transmembrane region" description="Helical" evidence="1">
    <location>
        <begin position="24"/>
        <end position="42"/>
    </location>
</feature>
<keyword evidence="1" id="KW-0472">Membrane</keyword>
<evidence type="ECO:0000313" key="3">
    <source>
        <dbReference type="Proteomes" id="UP000320672"/>
    </source>
</evidence>
<dbReference type="PANTHER" id="PTHR30441">
    <property type="entry name" value="DUF748 DOMAIN-CONTAINING PROTEIN"/>
    <property type="match status" value="1"/>
</dbReference>
<dbReference type="Proteomes" id="UP000320672">
    <property type="component" value="Chromosome"/>
</dbReference>
<dbReference type="EMBL" id="CP036262">
    <property type="protein sequence ID" value="QDS95594.1"/>
    <property type="molecule type" value="Genomic_DNA"/>
</dbReference>
<keyword evidence="3" id="KW-1185">Reference proteome</keyword>
<keyword evidence="1" id="KW-1133">Transmembrane helix</keyword>
<organism evidence="2 3">
    <name type="scientific">Roseimaritima multifibrata</name>
    <dbReference type="NCBI Taxonomy" id="1930274"/>
    <lineage>
        <taxon>Bacteria</taxon>
        <taxon>Pseudomonadati</taxon>
        <taxon>Planctomycetota</taxon>
        <taxon>Planctomycetia</taxon>
        <taxon>Pirellulales</taxon>
        <taxon>Pirellulaceae</taxon>
        <taxon>Roseimaritima</taxon>
    </lineage>
</organism>
<gene>
    <name evidence="2" type="ORF">FF011L_43920</name>
</gene>
<sequence length="1075" mass="117653">MEAEPTTNQEKRAERSPLRKRRGGRWFVGVVALLLLIVWVMLPETLGEQSRRSLEAKLAEHYQGLDVRIGSGRFVPSEGVVFEDLVISVPQVDGQLVPLLKVARIVAEADIAWDKIRAGELPVAPQRMLVSGVELNLWAEGGKRVSVERLFPFPQFGPGCPLVLVRDGRVRLVKDLQQLNSGLEWQNIDARITKAVAAESGNERFQIRASATSSVCDGMTIALDGDATGWTISGTASNFRLDHRQLQRLPARFAKLTTPVNGIDCTGDLAFRANGGSGQALTWGVQAEVKQGRFEHPTLPLSVRELQGKLVVKDSGAVIEQLQGRFNGALCRLEGTVDRIGWPCDLHFDLTANDLMLDQRLANVLPAEMRQRWERLQPSGRIDMTAQLTCHEGIWSNKGSLNSKGVSVRFDRFPYPVHDLNGTVQFDNGLLASRELFGTVDGQPMRCELRLAPPGSGHPQWFRAKVDGTIAIDESLLNALTPRNQLRSDLETFIRSLSPVGGIQVARAEIAIDAAGNKTQAFDLRVDDAQLRYAGFPYPLYGVDGQILVKDGDTRLVNFVAKNGDAAAIRCNGRYSKSDEGGDLQLDFVGEEVPLDRTLRTALSPEMRHTWDALAPTGVVEQLNVSVINHPAMTEPALRVWASLDSQAGVSHNTVSLRPVSLPYRLDIVGGEVTYEDHKVRIEQLDGRHDGSRLTANGTCIETTDGRWQLALNVLSGSRLTVDPELISSLPTEVQGAFQKLQLRGPVGISGSTKLLLPDETHLTPESEFDLSLQLEGNHIGDVGPVRDIRGEMTLAGLQNESGVRADGVLQIDSLHFQEIQLTGIHGPISIRGDQLYLGARNAALEPESDFQPVAGKIFGGQFTLAGRMGLATSQYDLFVSVADADVPGMLSDFQEAPTDMTGKLSGEVRVEGALGAMHLLKGNGEARLEGANLYQIPQIVQLLTQLRVTPDEDVAFTNGTAQFSISGDQLAFSQLRLWGDLVALHGTGTVSRLKDLDLTFNTRVSPQTGWGRLVRPLGNQRYTLWTIYVKGPIDSPSIERRALDGVSETLERLFPVMGRDEGDDSARLPFPRLR</sequence>
<evidence type="ECO:0000313" key="2">
    <source>
        <dbReference type="EMBL" id="QDS95594.1"/>
    </source>
</evidence>
<accession>A0A517ML40</accession>
<reference evidence="2 3" key="1">
    <citation type="submission" date="2019-02" db="EMBL/GenBank/DDBJ databases">
        <title>Deep-cultivation of Planctomycetes and their phenomic and genomic characterization uncovers novel biology.</title>
        <authorList>
            <person name="Wiegand S."/>
            <person name="Jogler M."/>
            <person name="Boedeker C."/>
            <person name="Pinto D."/>
            <person name="Vollmers J."/>
            <person name="Rivas-Marin E."/>
            <person name="Kohn T."/>
            <person name="Peeters S.H."/>
            <person name="Heuer A."/>
            <person name="Rast P."/>
            <person name="Oberbeckmann S."/>
            <person name="Bunk B."/>
            <person name="Jeske O."/>
            <person name="Meyerdierks A."/>
            <person name="Storesund J.E."/>
            <person name="Kallscheuer N."/>
            <person name="Luecker S."/>
            <person name="Lage O.M."/>
            <person name="Pohl T."/>
            <person name="Merkel B.J."/>
            <person name="Hornburger P."/>
            <person name="Mueller R.-W."/>
            <person name="Bruemmer F."/>
            <person name="Labrenz M."/>
            <person name="Spormann A.M."/>
            <person name="Op den Camp H."/>
            <person name="Overmann J."/>
            <person name="Amann R."/>
            <person name="Jetten M.S.M."/>
            <person name="Mascher T."/>
            <person name="Medema M.H."/>
            <person name="Devos D.P."/>
            <person name="Kaster A.-K."/>
            <person name="Ovreas L."/>
            <person name="Rohde M."/>
            <person name="Galperin M.Y."/>
            <person name="Jogler C."/>
        </authorList>
    </citation>
    <scope>NUCLEOTIDE SEQUENCE [LARGE SCALE GENOMIC DNA]</scope>
    <source>
        <strain evidence="2 3">FF011L</strain>
    </source>
</reference>
<protein>
    <submittedName>
        <fullName evidence="2">Uncharacterized protein</fullName>
    </submittedName>
</protein>
<dbReference type="AlphaFoldDB" id="A0A517ML40"/>
<dbReference type="GO" id="GO:0005886">
    <property type="term" value="C:plasma membrane"/>
    <property type="evidence" value="ECO:0007669"/>
    <property type="project" value="TreeGrafter"/>
</dbReference>
<dbReference type="RefSeq" id="WP_145353823.1">
    <property type="nucleotide sequence ID" value="NZ_CP036262.1"/>
</dbReference>
<evidence type="ECO:0000256" key="1">
    <source>
        <dbReference type="SAM" id="Phobius"/>
    </source>
</evidence>